<feature type="domain" description="P-type ATPase A" evidence="12">
    <location>
        <begin position="199"/>
        <end position="299"/>
    </location>
</feature>
<comment type="subcellular location">
    <subcellularLocation>
        <location evidence="1">Cell membrane</location>
        <topology evidence="1">Multi-pass membrane protein</topology>
    </subcellularLocation>
</comment>
<name>A0AAU8G9B0_9CHLR</name>
<keyword evidence="7" id="KW-1278">Translocase</keyword>
<evidence type="ECO:0000256" key="10">
    <source>
        <dbReference type="RuleBase" id="RU362081"/>
    </source>
</evidence>
<dbReference type="InterPro" id="IPR027256">
    <property type="entry name" value="P-typ_ATPase_IB"/>
</dbReference>
<evidence type="ECO:0000256" key="6">
    <source>
        <dbReference type="ARBA" id="ARBA00022840"/>
    </source>
</evidence>
<dbReference type="PANTHER" id="PTHR43520">
    <property type="entry name" value="ATP7, ISOFORM B"/>
    <property type="match status" value="1"/>
</dbReference>
<dbReference type="Gene3D" id="3.40.1110.10">
    <property type="entry name" value="Calcium-transporting ATPase, cytoplasmic domain N"/>
    <property type="match status" value="1"/>
</dbReference>
<dbReference type="PROSITE" id="PS00154">
    <property type="entry name" value="ATPASE_E1_E2"/>
    <property type="match status" value="1"/>
</dbReference>
<keyword evidence="3 10" id="KW-0812">Transmembrane</keyword>
<dbReference type="PRINTS" id="PR00119">
    <property type="entry name" value="CATATPASE"/>
</dbReference>
<dbReference type="InterPro" id="IPR023214">
    <property type="entry name" value="HAD_sf"/>
</dbReference>
<feature type="transmembrane region" description="Helical" evidence="10">
    <location>
        <begin position="96"/>
        <end position="117"/>
    </location>
</feature>
<dbReference type="SFLD" id="SFLDG00002">
    <property type="entry name" value="C1.7:_P-type_atpase_like"/>
    <property type="match status" value="1"/>
</dbReference>
<accession>A0AAU8G9B0</accession>
<evidence type="ECO:0000256" key="8">
    <source>
        <dbReference type="ARBA" id="ARBA00022989"/>
    </source>
</evidence>
<dbReference type="InterPro" id="IPR059000">
    <property type="entry name" value="ATPase_P-type_domA"/>
</dbReference>
<proteinExistence type="inferred from homology"/>
<feature type="region of interest" description="Disordered" evidence="11">
    <location>
        <begin position="1"/>
        <end position="59"/>
    </location>
</feature>
<dbReference type="GO" id="GO:0005524">
    <property type="term" value="F:ATP binding"/>
    <property type="evidence" value="ECO:0007669"/>
    <property type="project" value="UniProtKB-UniRule"/>
</dbReference>
<dbReference type="Gene3D" id="2.70.150.10">
    <property type="entry name" value="Calcium-transporting ATPase, cytoplasmic transduction domain A"/>
    <property type="match status" value="1"/>
</dbReference>
<dbReference type="PRINTS" id="PR00943">
    <property type="entry name" value="CUATPASE"/>
</dbReference>
<keyword evidence="9 10" id="KW-0472">Membrane</keyword>
<dbReference type="InterPro" id="IPR023299">
    <property type="entry name" value="ATPase_P-typ_cyto_dom_N"/>
</dbReference>
<evidence type="ECO:0000313" key="13">
    <source>
        <dbReference type="EMBL" id="XCH33505.1"/>
    </source>
</evidence>
<dbReference type="Pfam" id="PF00702">
    <property type="entry name" value="Hydrolase"/>
    <property type="match status" value="1"/>
</dbReference>
<dbReference type="GO" id="GO:0043682">
    <property type="term" value="F:P-type divalent copper transporter activity"/>
    <property type="evidence" value="ECO:0007669"/>
    <property type="project" value="TreeGrafter"/>
</dbReference>
<keyword evidence="6 10" id="KW-0067">ATP-binding</keyword>
<feature type="transmembrane region" description="Helical" evidence="10">
    <location>
        <begin position="350"/>
        <end position="377"/>
    </location>
</feature>
<dbReference type="NCBIfam" id="TIGR01525">
    <property type="entry name" value="ATPase-IB_hvy"/>
    <property type="match status" value="1"/>
</dbReference>
<reference evidence="13" key="1">
    <citation type="submission" date="2024-06" db="EMBL/GenBank/DDBJ databases">
        <title>A Novel Isolate, Dehalogenimonas sp. Strain 4OHTPN, Dechlorinates Aromatic 4 Hydroxy chlorothalonil by a Novel Reductive Dehalogenase.</title>
        <authorList>
            <person name="Liu G."/>
        </authorList>
    </citation>
    <scope>NUCLEOTIDE SEQUENCE</scope>
    <source>
        <strain evidence="13">4OHTPN</strain>
    </source>
</reference>
<dbReference type="FunFam" id="2.70.150.10:FF:000002">
    <property type="entry name" value="Copper-transporting ATPase 1, putative"/>
    <property type="match status" value="1"/>
</dbReference>
<evidence type="ECO:0000256" key="7">
    <source>
        <dbReference type="ARBA" id="ARBA00022967"/>
    </source>
</evidence>
<sequence>MTEGHGQHHPTEGVGGNHASMPQGSMQHPGQEMPIPPPKPGDQAGLTMTHGDRQKMSGGRHAGHAVADFARRFWVSLAVTIPILALSPFIQDTFGFSVGFSGDAYVLFALSAFIYIYGGKPFLLGFRRELTERNPGMMTLVALAISVAFFYSAAVTFGLPGEVFYWELATLVDIMLLGHWIEMKSVSSASRAVEELAKLLPAVAHRIADGGKTEDIPADRLVKGDRVLVKPGEKVPADGEVIDGRSAVDESMLTGESVPVEKTSGAKVIGGALNGEGSLTVKITGAGEESYLAQMARLVAEAQASKSRAQDVADRAARWLTGIAISAGLLTLLAWLAFSEEPAVFAVERMVTVMVIACPHALGLAVPLVIAVSAGLSARNGLLVRARGAFERARNIDAVVFDKTGTLTWGKFSVTDVAVLDERFDRDELLNLAAAVEAHSAHPLARAVVEAAAETRPVEAFESLPGRGARGKVRGRDVMVASPGHVGELKLDYDRSRVQPLLAQGKTVVFVVLDGAVAGVLALADVIRPESKQAVARLKAMGKRVLMMTGDREEAAARVAAELSLDEYFAGVLPEQKASKIKELQARGLSVAMTGDGVNDAPALAQADLGIAVGAGTGIAIETGDIILVRSNPLDVLAVFDLSRATYGKMVQNLAWAAGYNAVAIPAAAGIFAAWGLLLSPAAGAVLMSASTVIVAVNARRLKFARK</sequence>
<organism evidence="13">
    <name type="scientific">Dehalogenimonas sp. 4OHTPN</name>
    <dbReference type="NCBI Taxonomy" id="3166643"/>
    <lineage>
        <taxon>Bacteria</taxon>
        <taxon>Bacillati</taxon>
        <taxon>Chloroflexota</taxon>
        <taxon>Dehalococcoidia</taxon>
        <taxon>Dehalococcoidales</taxon>
        <taxon>Dehalococcoidaceae</taxon>
        <taxon>Dehalogenimonas</taxon>
    </lineage>
</organism>
<dbReference type="EC" id="3.6.3.-" evidence="13"/>
<keyword evidence="10" id="KW-1003">Cell membrane</keyword>
<evidence type="ECO:0000256" key="3">
    <source>
        <dbReference type="ARBA" id="ARBA00022692"/>
    </source>
</evidence>
<feature type="transmembrane region" description="Helical" evidence="10">
    <location>
        <begin position="163"/>
        <end position="181"/>
    </location>
</feature>
<dbReference type="SUPFAM" id="SSF56784">
    <property type="entry name" value="HAD-like"/>
    <property type="match status" value="1"/>
</dbReference>
<protein>
    <submittedName>
        <fullName evidence="13">Copper-translocating P-type ATPase</fullName>
        <ecNumber evidence="13">3.6.3.-</ecNumber>
    </submittedName>
</protein>
<keyword evidence="5 10" id="KW-0547">Nucleotide-binding</keyword>
<dbReference type="GO" id="GO:0005886">
    <property type="term" value="C:plasma membrane"/>
    <property type="evidence" value="ECO:0007669"/>
    <property type="project" value="UniProtKB-SubCell"/>
</dbReference>
<dbReference type="GO" id="GO:0055070">
    <property type="term" value="P:copper ion homeostasis"/>
    <property type="evidence" value="ECO:0007669"/>
    <property type="project" value="TreeGrafter"/>
</dbReference>
<dbReference type="GO" id="GO:0005507">
    <property type="term" value="F:copper ion binding"/>
    <property type="evidence" value="ECO:0007669"/>
    <property type="project" value="TreeGrafter"/>
</dbReference>
<dbReference type="InterPro" id="IPR001757">
    <property type="entry name" value="P_typ_ATPase"/>
</dbReference>
<evidence type="ECO:0000256" key="2">
    <source>
        <dbReference type="ARBA" id="ARBA00006024"/>
    </source>
</evidence>
<dbReference type="InterPro" id="IPR023298">
    <property type="entry name" value="ATPase_P-typ_TM_dom_sf"/>
</dbReference>
<feature type="compositionally biased region" description="Basic and acidic residues" evidence="11">
    <location>
        <begin position="1"/>
        <end position="11"/>
    </location>
</feature>
<feature type="transmembrane region" description="Helical" evidence="10">
    <location>
        <begin position="73"/>
        <end position="90"/>
    </location>
</feature>
<evidence type="ECO:0000256" key="1">
    <source>
        <dbReference type="ARBA" id="ARBA00004651"/>
    </source>
</evidence>
<feature type="transmembrane region" description="Helical" evidence="10">
    <location>
        <begin position="316"/>
        <end position="338"/>
    </location>
</feature>
<evidence type="ECO:0000256" key="9">
    <source>
        <dbReference type="ARBA" id="ARBA00023136"/>
    </source>
</evidence>
<gene>
    <name evidence="13" type="ORF">ABV300_01125</name>
</gene>
<comment type="similarity">
    <text evidence="2 10">Belongs to the cation transport ATPase (P-type) (TC 3.A.3) family. Type IB subfamily.</text>
</comment>
<dbReference type="GO" id="GO:0016887">
    <property type="term" value="F:ATP hydrolysis activity"/>
    <property type="evidence" value="ECO:0007669"/>
    <property type="project" value="InterPro"/>
</dbReference>
<dbReference type="InterPro" id="IPR008250">
    <property type="entry name" value="ATPase_P-typ_transduc_dom_A_sf"/>
</dbReference>
<evidence type="ECO:0000256" key="5">
    <source>
        <dbReference type="ARBA" id="ARBA00022741"/>
    </source>
</evidence>
<keyword evidence="13" id="KW-0378">Hydrolase</keyword>
<evidence type="ECO:0000256" key="4">
    <source>
        <dbReference type="ARBA" id="ARBA00022723"/>
    </source>
</evidence>
<feature type="transmembrane region" description="Helical" evidence="10">
    <location>
        <begin position="654"/>
        <end position="675"/>
    </location>
</feature>
<dbReference type="SFLD" id="SFLDF00027">
    <property type="entry name" value="p-type_atpase"/>
    <property type="match status" value="1"/>
</dbReference>
<evidence type="ECO:0000259" key="12">
    <source>
        <dbReference type="Pfam" id="PF00122"/>
    </source>
</evidence>
<dbReference type="SUPFAM" id="SSF81653">
    <property type="entry name" value="Calcium ATPase, transduction domain A"/>
    <property type="match status" value="1"/>
</dbReference>
<dbReference type="SFLD" id="SFLDS00003">
    <property type="entry name" value="Haloacid_Dehalogenase"/>
    <property type="match status" value="1"/>
</dbReference>
<dbReference type="InterPro" id="IPR018303">
    <property type="entry name" value="ATPase_P-typ_P_site"/>
</dbReference>
<keyword evidence="8 10" id="KW-1133">Transmembrane helix</keyword>
<dbReference type="RefSeq" id="WP_353714737.1">
    <property type="nucleotide sequence ID" value="NZ_CP159307.1"/>
</dbReference>
<feature type="transmembrane region" description="Helical" evidence="10">
    <location>
        <begin position="138"/>
        <end position="157"/>
    </location>
</feature>
<feature type="transmembrane region" description="Helical" evidence="10">
    <location>
        <begin position="681"/>
        <end position="699"/>
    </location>
</feature>
<dbReference type="NCBIfam" id="TIGR01494">
    <property type="entry name" value="ATPase_P-type"/>
    <property type="match status" value="1"/>
</dbReference>
<keyword evidence="4 10" id="KW-0479">Metal-binding</keyword>
<dbReference type="InterPro" id="IPR044492">
    <property type="entry name" value="P_typ_ATPase_HD_dom"/>
</dbReference>
<evidence type="ECO:0000256" key="11">
    <source>
        <dbReference type="SAM" id="MobiDB-lite"/>
    </source>
</evidence>
<dbReference type="InterPro" id="IPR036412">
    <property type="entry name" value="HAD-like_sf"/>
</dbReference>
<dbReference type="SUPFAM" id="SSF81665">
    <property type="entry name" value="Calcium ATPase, transmembrane domain M"/>
    <property type="match status" value="1"/>
</dbReference>
<dbReference type="AlphaFoldDB" id="A0AAU8G9B0"/>
<dbReference type="PANTHER" id="PTHR43520:SF8">
    <property type="entry name" value="P-TYPE CU(+) TRANSPORTER"/>
    <property type="match status" value="1"/>
</dbReference>
<dbReference type="NCBIfam" id="TIGR01511">
    <property type="entry name" value="ATPase-IB1_Cu"/>
    <property type="match status" value="1"/>
</dbReference>
<dbReference type="EMBL" id="CP159307">
    <property type="protein sequence ID" value="XCH33505.1"/>
    <property type="molecule type" value="Genomic_DNA"/>
</dbReference>
<dbReference type="Pfam" id="PF00122">
    <property type="entry name" value="E1-E2_ATPase"/>
    <property type="match status" value="1"/>
</dbReference>
<dbReference type="Gene3D" id="3.40.50.1000">
    <property type="entry name" value="HAD superfamily/HAD-like"/>
    <property type="match status" value="1"/>
</dbReference>